<dbReference type="CDD" id="cd07185">
    <property type="entry name" value="OmpA_C-like"/>
    <property type="match status" value="1"/>
</dbReference>
<dbReference type="InterPro" id="IPR050330">
    <property type="entry name" value="Bact_OuterMem_StrucFunc"/>
</dbReference>
<protein>
    <submittedName>
        <fullName evidence="6">OmpA family protein</fullName>
    </submittedName>
</protein>
<evidence type="ECO:0000313" key="7">
    <source>
        <dbReference type="Proteomes" id="UP000240410"/>
    </source>
</evidence>
<feature type="domain" description="OmpA-like" evidence="5">
    <location>
        <begin position="41"/>
        <end position="157"/>
    </location>
</feature>
<dbReference type="OrthoDB" id="9782229at2"/>
<dbReference type="InterPro" id="IPR006665">
    <property type="entry name" value="OmpA-like"/>
</dbReference>
<dbReference type="AlphaFoldDB" id="A0A2T3M523"/>
<reference evidence="6 7" key="1">
    <citation type="submission" date="2018-03" db="EMBL/GenBank/DDBJ databases">
        <title>Whole genome sequencing of Histamine producing bacteria.</title>
        <authorList>
            <person name="Butler K."/>
        </authorList>
    </citation>
    <scope>NUCLEOTIDE SEQUENCE [LARGE SCALE GENOMIC DNA]</scope>
    <source>
        <strain evidence="6 7">ATCC 33979</strain>
    </source>
</reference>
<evidence type="ECO:0000256" key="2">
    <source>
        <dbReference type="ARBA" id="ARBA00023136"/>
    </source>
</evidence>
<dbReference type="PRINTS" id="PR01021">
    <property type="entry name" value="OMPADOMAIN"/>
</dbReference>
<organism evidence="6 7">
    <name type="scientific">Photobacterium leiognathi</name>
    <dbReference type="NCBI Taxonomy" id="553611"/>
    <lineage>
        <taxon>Bacteria</taxon>
        <taxon>Pseudomonadati</taxon>
        <taxon>Pseudomonadota</taxon>
        <taxon>Gammaproteobacteria</taxon>
        <taxon>Vibrionales</taxon>
        <taxon>Vibrionaceae</taxon>
        <taxon>Photobacterium</taxon>
    </lineage>
</organism>
<dbReference type="SUPFAM" id="SSF103088">
    <property type="entry name" value="OmpA-like"/>
    <property type="match status" value="1"/>
</dbReference>
<evidence type="ECO:0000256" key="4">
    <source>
        <dbReference type="PROSITE-ProRule" id="PRU00473"/>
    </source>
</evidence>
<dbReference type="Proteomes" id="UP000240410">
    <property type="component" value="Unassembled WGS sequence"/>
</dbReference>
<accession>A0A2T3M523</accession>
<dbReference type="GO" id="GO:0009279">
    <property type="term" value="C:cell outer membrane"/>
    <property type="evidence" value="ECO:0007669"/>
    <property type="project" value="UniProtKB-SubCell"/>
</dbReference>
<dbReference type="PANTHER" id="PTHR30329:SF21">
    <property type="entry name" value="LIPOPROTEIN YIAD-RELATED"/>
    <property type="match status" value="1"/>
</dbReference>
<dbReference type="InterPro" id="IPR036737">
    <property type="entry name" value="OmpA-like_sf"/>
</dbReference>
<keyword evidence="2 4" id="KW-0472">Membrane</keyword>
<comment type="subcellular location">
    <subcellularLocation>
        <location evidence="1">Cell outer membrane</location>
    </subcellularLocation>
</comment>
<name>A0A2T3M523_PHOLE</name>
<dbReference type="PROSITE" id="PS51123">
    <property type="entry name" value="OMPA_2"/>
    <property type="match status" value="1"/>
</dbReference>
<dbReference type="RefSeq" id="WP_052671851.1">
    <property type="nucleotide sequence ID" value="NZ_JZSL01000058.1"/>
</dbReference>
<dbReference type="Pfam" id="PF00691">
    <property type="entry name" value="OmpA"/>
    <property type="match status" value="1"/>
</dbReference>
<comment type="caution">
    <text evidence="6">The sequence shown here is derived from an EMBL/GenBank/DDBJ whole genome shotgun (WGS) entry which is preliminary data.</text>
</comment>
<sequence>MKNIMFFSVISFLILIQNGCASDEEIFVDYGDLSNLDSEFYSEYYEWPSVINFDFDEYHIDDREQLKLDKVAHTLLSNVELKVALIGSADPEGSKRYNQRLAKNRALSVADYLINNGVMRSRIVITSVGSSVNFLKTTNRKENIVNRHVQIILLGADSNPVEMMYEAIQSD</sequence>
<gene>
    <name evidence="6" type="ORF">CTM89_19415</name>
</gene>
<evidence type="ECO:0000256" key="3">
    <source>
        <dbReference type="ARBA" id="ARBA00023237"/>
    </source>
</evidence>
<evidence type="ECO:0000256" key="1">
    <source>
        <dbReference type="ARBA" id="ARBA00004442"/>
    </source>
</evidence>
<dbReference type="InterPro" id="IPR006664">
    <property type="entry name" value="OMP_bac"/>
</dbReference>
<evidence type="ECO:0000259" key="5">
    <source>
        <dbReference type="PROSITE" id="PS51123"/>
    </source>
</evidence>
<dbReference type="EMBL" id="PYOJ01000039">
    <property type="protein sequence ID" value="PSV86983.1"/>
    <property type="molecule type" value="Genomic_DNA"/>
</dbReference>
<dbReference type="Gene3D" id="3.30.1330.60">
    <property type="entry name" value="OmpA-like domain"/>
    <property type="match status" value="1"/>
</dbReference>
<keyword evidence="3" id="KW-0998">Cell outer membrane</keyword>
<proteinExistence type="predicted"/>
<evidence type="ECO:0000313" key="6">
    <source>
        <dbReference type="EMBL" id="PSV86983.1"/>
    </source>
</evidence>
<dbReference type="PANTHER" id="PTHR30329">
    <property type="entry name" value="STATOR ELEMENT OF FLAGELLAR MOTOR COMPLEX"/>
    <property type="match status" value="1"/>
</dbReference>